<protein>
    <recommendedName>
        <fullName evidence="2">Secretion system C-terminal sorting domain-containing protein</fullName>
    </recommendedName>
</protein>
<dbReference type="RefSeq" id="WP_215232674.1">
    <property type="nucleotide sequence ID" value="NZ_CAJRAU010000002.1"/>
</dbReference>
<dbReference type="NCBIfam" id="NF041518">
    <property type="entry name" value="choice_anch_Q"/>
    <property type="match status" value="2"/>
</dbReference>
<keyword evidence="4" id="KW-1185">Reference proteome</keyword>
<evidence type="ECO:0000313" key="4">
    <source>
        <dbReference type="Proteomes" id="UP000679725"/>
    </source>
</evidence>
<organism evidence="3 4">
    <name type="scientific">Dyadobacter linearis</name>
    <dbReference type="NCBI Taxonomy" id="2823330"/>
    <lineage>
        <taxon>Bacteria</taxon>
        <taxon>Pseudomonadati</taxon>
        <taxon>Bacteroidota</taxon>
        <taxon>Cytophagia</taxon>
        <taxon>Cytophagales</taxon>
        <taxon>Spirosomataceae</taxon>
        <taxon>Dyadobacter</taxon>
    </lineage>
</organism>
<evidence type="ECO:0000259" key="2">
    <source>
        <dbReference type="Pfam" id="PF18962"/>
    </source>
</evidence>
<reference evidence="3 4" key="1">
    <citation type="submission" date="2021-04" db="EMBL/GenBank/DDBJ databases">
        <authorList>
            <person name="Rodrigo-Torres L."/>
            <person name="Arahal R. D."/>
            <person name="Lucena T."/>
        </authorList>
    </citation>
    <scope>NUCLEOTIDE SEQUENCE [LARGE SCALE GENOMIC DNA]</scope>
    <source>
        <strain evidence="3 4">CECT 9623</strain>
    </source>
</reference>
<dbReference type="InterPro" id="IPR026444">
    <property type="entry name" value="Secre_tail"/>
</dbReference>
<dbReference type="InterPro" id="IPR059226">
    <property type="entry name" value="Choice_anch_Q_dom"/>
</dbReference>
<dbReference type="InterPro" id="IPR011050">
    <property type="entry name" value="Pectin_lyase_fold/virulence"/>
</dbReference>
<sequence length="1272" mass="137639">MKQRTFTLLYLTILLSILTIPWSQAQQRTRAKSAEGIKKFQKYADQNKDRFDKIIKSTKQQSRLPRTNAPLDLQSWKKMKADSAPKSAIKSYMTTVRKAKSATPQRPSTARLAATADAPAIIYVRQGDQVLQDGTSWENAYYELADALLFAKQNPGVEEIWVANGIYHPLYNHNYVNEGDDFQYQDQVFIMLPGIKMYGGFEGIEESIADRKLRISSTGLPGDEEFTTILSGNLTLDEEEPETEMHTNHVVLAVGDLGDAALDGFVIAGAQAFGEDAVELNGEVISQQIGAGITIINSSPALTNLIVAHNSGASDGAGIYATGSTFVMTNSLIYENNSSTRGGGMYITNSQPVLTNVTISDNFAELEGGGAYFNGNTNAKVRNTILSRNISTASENSYRAPAATVTFSASVVRDSGGSSNWDPAIGTDDGGNLDTNPYFFSGEGVYGLRPYSEAVNAGRDLYFEPGQVPDLSYLETDQRGMQRKIGSSIDIGALESQFENLSTPLFPSDDGIMYVKKGGTGNGSSWTEAAGDLADAIFAANVNRFVDQIWVAGGTYTPRYTPHTLSDDNPQSIYNTFLIPRSVSVYGGFAGGETEIGQRVTGDPANKTILSGDLAGDDNFNFNKLYEEGPYEALGNNTLHVVTIVGSPGSEVLLDGVTIEGAFNLSDPNEALLGETLLINENIVPVYLGAGVYVQSALAGFVNSMIRNSLGNLGGGITNVNGLTFISNSLIYNNTDFFSGSGITTIGPGSSLALFSSTVSQNLGVGNGAAFGSLFSDIYVVSSIVYDNLSFSYEFDEEGNYIKNDFSSDGSTGAISNSVVGGSGGSGNWQVNDDEFPPAIIQDLGGNLDEDPAFKDVFQGDFTLTNCSPAIDAGEVLEDLPISEYPLTDLAGNARIFNDVPDIGAYELQSLQSSDGTSLAGNKKQSAFTFTDFSSHTFTAETGVCDLDVLTFAPSNFGGQVVARVYLDREVYSFNDAFYLQRHYDITPTETDPEAAQGQVTLYFTQAEFDALNLKLTAGDRLPTGVATGEAARIANIRIYQFHGDSYDLSGEPWSYESKRTVIDPDDDDIVFNADQNRWEVTFNVEGFSGFFGGSVGQNPLPVRLVSFDGKRLDDQKVKLEWKVAEQVGIDVYDVEYSETGKKFGKIGQVAASSLTTTEYSFTDSLFRTGDRAYYRLKIKELDGKMAYSQIVTIKSLAKNGMIAYPVPAKNELWIDWKKTEATSVDLLDYHGRVLKTIKRISPSQKVDISALPAGIFLLKAEGNSVLKVVKE</sequence>
<dbReference type="Pfam" id="PF18962">
    <property type="entry name" value="Por_Secre_tail"/>
    <property type="match status" value="1"/>
</dbReference>
<comment type="caution">
    <text evidence="3">The sequence shown here is derived from an EMBL/GenBank/DDBJ whole genome shotgun (WGS) entry which is preliminary data.</text>
</comment>
<dbReference type="InterPro" id="IPR013783">
    <property type="entry name" value="Ig-like_fold"/>
</dbReference>
<feature type="chain" id="PRO_5045943486" description="Secretion system C-terminal sorting domain-containing protein" evidence="1">
    <location>
        <begin position="26"/>
        <end position="1272"/>
    </location>
</feature>
<accession>A0ABM8UMG5</accession>
<evidence type="ECO:0000313" key="3">
    <source>
        <dbReference type="EMBL" id="CAG5068528.1"/>
    </source>
</evidence>
<feature type="domain" description="Secretion system C-terminal sorting" evidence="2">
    <location>
        <begin position="1205"/>
        <end position="1265"/>
    </location>
</feature>
<proteinExistence type="predicted"/>
<feature type="signal peptide" evidence="1">
    <location>
        <begin position="1"/>
        <end position="25"/>
    </location>
</feature>
<dbReference type="EMBL" id="CAJRAU010000002">
    <property type="protein sequence ID" value="CAG5068528.1"/>
    <property type="molecule type" value="Genomic_DNA"/>
</dbReference>
<dbReference type="SUPFAM" id="SSF51126">
    <property type="entry name" value="Pectin lyase-like"/>
    <property type="match status" value="2"/>
</dbReference>
<keyword evidence="1" id="KW-0732">Signal</keyword>
<dbReference type="Proteomes" id="UP000679725">
    <property type="component" value="Unassembled WGS sequence"/>
</dbReference>
<gene>
    <name evidence="3" type="ORF">DYBT9623_01259</name>
</gene>
<dbReference type="Gene3D" id="2.60.40.10">
    <property type="entry name" value="Immunoglobulins"/>
    <property type="match status" value="1"/>
</dbReference>
<evidence type="ECO:0000256" key="1">
    <source>
        <dbReference type="SAM" id="SignalP"/>
    </source>
</evidence>
<name>A0ABM8UMG5_9BACT</name>